<dbReference type="RefSeq" id="XP_073930327.1">
    <property type="nucleotide sequence ID" value="XM_074074226.1"/>
</dbReference>
<reference evidence="2" key="1">
    <citation type="submission" date="2025-08" db="UniProtKB">
        <authorList>
            <consortium name="RefSeq"/>
        </authorList>
    </citation>
    <scope>IDENTIFICATION</scope>
</reference>
<accession>A0AC58MLN5</accession>
<evidence type="ECO:0000313" key="2">
    <source>
        <dbReference type="RefSeq" id="XP_073930327.1"/>
    </source>
</evidence>
<proteinExistence type="predicted"/>
<evidence type="ECO:0000313" key="1">
    <source>
        <dbReference type="Proteomes" id="UP001732720"/>
    </source>
</evidence>
<protein>
    <submittedName>
        <fullName evidence="2">Centrosomal protein kizuna isoform X1</fullName>
    </submittedName>
</protein>
<gene>
    <name evidence="2" type="primary">Kiz</name>
</gene>
<organism evidence="1 2">
    <name type="scientific">Castor canadensis</name>
    <name type="common">American beaver</name>
    <dbReference type="NCBI Taxonomy" id="51338"/>
    <lineage>
        <taxon>Eukaryota</taxon>
        <taxon>Metazoa</taxon>
        <taxon>Chordata</taxon>
        <taxon>Craniata</taxon>
        <taxon>Vertebrata</taxon>
        <taxon>Euteleostomi</taxon>
        <taxon>Mammalia</taxon>
        <taxon>Eutheria</taxon>
        <taxon>Euarchontoglires</taxon>
        <taxon>Glires</taxon>
        <taxon>Rodentia</taxon>
        <taxon>Castorimorpha</taxon>
        <taxon>Castoridae</taxon>
        <taxon>Castor</taxon>
    </lineage>
</organism>
<sequence length="681" mass="76680">MSRVPTSSAPLPSPEYYERVGQLQNGLRDSEKKRLDLEKKLYEHSQSHICKVKLKYVKLKKYLEEICESERRARLRNQEYLKQFEHVQDRVGHFTTNTETLQKLKIQYETQIKKMQLLSKDNLETKGELKDEDREKVAVQAGISLGTAMSRGLYQPATIFMGHPMSAISSIGDFSTEQKSPQPTKNFSIPDPHSHQQTAQSSNVTDSCVVQTNSDTQCLNKTDKIDGKTSLQTGEKMPVTASVLSEEEQTHCLEIGNNTRHSKSNLSEGKKSAELHSSLQERLSPENRTTDLRCDSFSRSEGSEGEVLTQEHIEVEEERASPPVSAVSVSEHCASENKWSQEKHSAWEGFSDHLAHGDPKSQRPFIKMQEEEEEESLCSSSDLTVSVSEDDLILESPEPRLNPGDKMEGERIEAFRLIHTEQERDALSTGKKNCIFQAVSSPDSKKESSMNSPIRQSKQAPDWGLLRMQMDKHGATLKEHDNSLEKKATALLKKALTEECDHRSAIHSDESFCSLSSILNDNSGIKEAKSALWLNSVLTREQEVSSGCEDESKEESVTAKVPITDTKAYQLLKNSTLQDNANQTVERFQKRHTSASQFSSSNIDSSTFKTRTTHKIVSEANFSSSEGSSLSRHENEKKLVINFRSNAFWGESDDSNSEIEAALRPKNHNTSTDDFDDFYDK</sequence>
<keyword evidence="1" id="KW-1185">Reference proteome</keyword>
<name>A0AC58MLN5_CASCN</name>
<dbReference type="Proteomes" id="UP001732720">
    <property type="component" value="Chromosome 5"/>
</dbReference>